<dbReference type="GO" id="GO:0006915">
    <property type="term" value="P:apoptotic process"/>
    <property type="evidence" value="ECO:0007669"/>
    <property type="project" value="UniProtKB-KW"/>
</dbReference>
<feature type="domain" description="CARD" evidence="11">
    <location>
        <begin position="2"/>
        <end position="91"/>
    </location>
</feature>
<feature type="active site" evidence="7">
    <location>
        <position position="243"/>
    </location>
</feature>
<dbReference type="Proteomes" id="UP000025227">
    <property type="component" value="Unplaced"/>
</dbReference>
<dbReference type="PROSITE" id="PS50209">
    <property type="entry name" value="CARD"/>
    <property type="match status" value="1"/>
</dbReference>
<keyword evidence="6" id="KW-0865">Zymogen</keyword>
<keyword evidence="2" id="KW-0645">Protease</keyword>
<dbReference type="SUPFAM" id="SSF47986">
    <property type="entry name" value="DEATH domain"/>
    <property type="match status" value="1"/>
</dbReference>
<evidence type="ECO:0000256" key="7">
    <source>
        <dbReference type="PIRSR" id="PIRSR038001-1"/>
    </source>
</evidence>
<dbReference type="PROSITE" id="PS50208">
    <property type="entry name" value="CASPASE_P20"/>
    <property type="match status" value="1"/>
</dbReference>
<dbReference type="SUPFAM" id="SSF52129">
    <property type="entry name" value="Caspase-like"/>
    <property type="match status" value="1"/>
</dbReference>
<dbReference type="PROSITE" id="PS01121">
    <property type="entry name" value="CASPASE_HIS"/>
    <property type="match status" value="1"/>
</dbReference>
<evidence type="ECO:0000256" key="1">
    <source>
        <dbReference type="ARBA" id="ARBA00010134"/>
    </source>
</evidence>
<keyword evidence="12" id="KW-1185">Reference proteome</keyword>
<dbReference type="OMA" id="VCYANTP"/>
<dbReference type="InterPro" id="IPR001315">
    <property type="entry name" value="CARD"/>
</dbReference>
<sequence>MMRDERRKLLDKNLLALSREMEVDDVCNYLQSKDVFTDMVIEKIQGAGGPSAQRAAIVRSVKARGDKAFDALFRALLHARQPHLADLLRPLVDDAVIQTLENEHEPRCNGDTSIAWRVKMNRMEMPPMEPAGLLEHLHVDMIDSNHSPEMEMYLRDRKSIYPNFSIPKGLCLIFNNENFISMPRRQGTDIDCRNLKSLFHQLGYRVIIENDLSCKEMLSRIRDFASDPQHQFASSAIVVVLTHGERDQLLGVGGDDDVLSVYPFLEALNARNAPLLAGKPKLVFIQACRGDRRDAGATFVDEPDSFRHEGDGPFGLFNCMRSPTVTEENPINWPRSWFVQAICEVFAKYARNTDILRLLTKVNQRVAECFQTSCSSSYKQMPEFHSRLLKQFYFFPGVTRSSAV</sequence>
<dbReference type="GO" id="GO:0004197">
    <property type="term" value="F:cysteine-type endopeptidase activity"/>
    <property type="evidence" value="ECO:0007669"/>
    <property type="project" value="InterPro"/>
</dbReference>
<dbReference type="Pfam" id="PF00656">
    <property type="entry name" value="Peptidase_C14"/>
    <property type="match status" value="1"/>
</dbReference>
<evidence type="ECO:0000256" key="2">
    <source>
        <dbReference type="ARBA" id="ARBA00022670"/>
    </source>
</evidence>
<evidence type="ECO:0000313" key="12">
    <source>
        <dbReference type="Proteomes" id="UP000025227"/>
    </source>
</evidence>
<evidence type="ECO:0000259" key="9">
    <source>
        <dbReference type="PROSITE" id="PS50207"/>
    </source>
</evidence>
<dbReference type="Pfam" id="PF00619">
    <property type="entry name" value="CARD"/>
    <property type="match status" value="1"/>
</dbReference>
<comment type="similarity">
    <text evidence="1 8">Belongs to the peptidase C14A family.</text>
</comment>
<evidence type="ECO:0000259" key="10">
    <source>
        <dbReference type="PROSITE" id="PS50208"/>
    </source>
</evidence>
<dbReference type="PROSITE" id="PS01122">
    <property type="entry name" value="CASPASE_CYS"/>
    <property type="match status" value="1"/>
</dbReference>
<dbReference type="WBParaSite" id="HCON_00037890-00001">
    <property type="protein sequence ID" value="HCON_00037890-00001"/>
    <property type="gene ID" value="HCON_00037890"/>
</dbReference>
<dbReference type="InterPro" id="IPR011029">
    <property type="entry name" value="DEATH-like_dom_sf"/>
</dbReference>
<dbReference type="CDD" id="cd00032">
    <property type="entry name" value="CASc"/>
    <property type="match status" value="1"/>
</dbReference>
<dbReference type="GO" id="GO:0042981">
    <property type="term" value="P:regulation of apoptotic process"/>
    <property type="evidence" value="ECO:0007669"/>
    <property type="project" value="InterPro"/>
</dbReference>
<evidence type="ECO:0000256" key="4">
    <source>
        <dbReference type="ARBA" id="ARBA00022801"/>
    </source>
</evidence>
<dbReference type="Gene3D" id="1.10.533.10">
    <property type="entry name" value="Death Domain, Fas"/>
    <property type="match status" value="1"/>
</dbReference>
<keyword evidence="5" id="KW-0788">Thiol protease</keyword>
<dbReference type="InterPro" id="IPR002398">
    <property type="entry name" value="Pept_C14"/>
</dbReference>
<name>A0A7I5E6X9_HAECO</name>
<proteinExistence type="inferred from homology"/>
<evidence type="ECO:0000256" key="5">
    <source>
        <dbReference type="ARBA" id="ARBA00022807"/>
    </source>
</evidence>
<dbReference type="PROSITE" id="PS50207">
    <property type="entry name" value="CASPASE_P10"/>
    <property type="match status" value="1"/>
</dbReference>
<dbReference type="PANTHER" id="PTHR47901">
    <property type="entry name" value="CASPASE RECRUITMENT DOMAIN-CONTAINING PROTEIN 18"/>
    <property type="match status" value="1"/>
</dbReference>
<evidence type="ECO:0000256" key="3">
    <source>
        <dbReference type="ARBA" id="ARBA00022703"/>
    </source>
</evidence>
<reference evidence="13" key="1">
    <citation type="submission" date="2020-12" db="UniProtKB">
        <authorList>
            <consortium name="WormBaseParasite"/>
        </authorList>
    </citation>
    <scope>IDENTIFICATION</scope>
    <source>
        <strain evidence="13">MHco3</strain>
    </source>
</reference>
<keyword evidence="4" id="KW-0378">Hydrolase</keyword>
<feature type="domain" description="Caspase family p20" evidence="10">
    <location>
        <begin position="167"/>
        <end position="292"/>
    </location>
</feature>
<dbReference type="SMART" id="SM00114">
    <property type="entry name" value="CARD"/>
    <property type="match status" value="1"/>
</dbReference>
<feature type="active site" evidence="7">
    <location>
        <position position="288"/>
    </location>
</feature>
<dbReference type="PRINTS" id="PR00376">
    <property type="entry name" value="IL1BCENZYME"/>
</dbReference>
<dbReference type="OrthoDB" id="6114029at2759"/>
<dbReference type="Gene3D" id="3.30.70.1470">
    <property type="entry name" value="Caspase-like"/>
    <property type="match status" value="1"/>
</dbReference>
<dbReference type="Gene3D" id="3.40.50.1460">
    <property type="match status" value="1"/>
</dbReference>
<dbReference type="GO" id="GO:0006508">
    <property type="term" value="P:proteolysis"/>
    <property type="evidence" value="ECO:0007669"/>
    <property type="project" value="UniProtKB-KW"/>
</dbReference>
<dbReference type="InterPro" id="IPR016129">
    <property type="entry name" value="Caspase_his_AS"/>
</dbReference>
<dbReference type="PIRSF" id="PIRSF038001">
    <property type="entry name" value="Caspase_ICE"/>
    <property type="match status" value="1"/>
</dbReference>
<dbReference type="CDD" id="cd01671">
    <property type="entry name" value="CARD"/>
    <property type="match status" value="1"/>
</dbReference>
<dbReference type="PANTHER" id="PTHR47901:SF8">
    <property type="entry name" value="CASPASE-3"/>
    <property type="match status" value="1"/>
</dbReference>
<evidence type="ECO:0000256" key="6">
    <source>
        <dbReference type="ARBA" id="ARBA00023145"/>
    </source>
</evidence>
<dbReference type="SMART" id="SM00115">
    <property type="entry name" value="CASc"/>
    <property type="match status" value="1"/>
</dbReference>
<dbReference type="InterPro" id="IPR002138">
    <property type="entry name" value="Pept_C14_p10"/>
</dbReference>
<dbReference type="InterPro" id="IPR011600">
    <property type="entry name" value="Pept_C14_caspase"/>
</dbReference>
<keyword evidence="3" id="KW-0053">Apoptosis</keyword>
<evidence type="ECO:0000259" key="11">
    <source>
        <dbReference type="PROSITE" id="PS50209"/>
    </source>
</evidence>
<dbReference type="InterPro" id="IPR015917">
    <property type="entry name" value="Pept_C14A"/>
</dbReference>
<dbReference type="InterPro" id="IPR029030">
    <property type="entry name" value="Caspase-like_dom_sf"/>
</dbReference>
<evidence type="ECO:0000256" key="8">
    <source>
        <dbReference type="RuleBase" id="RU003971"/>
    </source>
</evidence>
<feature type="domain" description="Caspase family p10" evidence="9">
    <location>
        <begin position="336"/>
        <end position="396"/>
    </location>
</feature>
<protein>
    <submittedName>
        <fullName evidence="13">Caspase-2</fullName>
    </submittedName>
</protein>
<dbReference type="AlphaFoldDB" id="A0A7I5E6X9"/>
<accession>A0A7I5E6X9</accession>
<dbReference type="InterPro" id="IPR001309">
    <property type="entry name" value="Pept_C14_p20"/>
</dbReference>
<evidence type="ECO:0000313" key="13">
    <source>
        <dbReference type="WBParaSite" id="HCON_00037890-00001"/>
    </source>
</evidence>
<dbReference type="InterPro" id="IPR033139">
    <property type="entry name" value="Caspase_cys_AS"/>
</dbReference>
<organism evidence="12 13">
    <name type="scientific">Haemonchus contortus</name>
    <name type="common">Barber pole worm</name>
    <dbReference type="NCBI Taxonomy" id="6289"/>
    <lineage>
        <taxon>Eukaryota</taxon>
        <taxon>Metazoa</taxon>
        <taxon>Ecdysozoa</taxon>
        <taxon>Nematoda</taxon>
        <taxon>Chromadorea</taxon>
        <taxon>Rhabditida</taxon>
        <taxon>Rhabditina</taxon>
        <taxon>Rhabditomorpha</taxon>
        <taxon>Strongyloidea</taxon>
        <taxon>Trichostrongylidae</taxon>
        <taxon>Haemonchus</taxon>
    </lineage>
</organism>